<dbReference type="Pfam" id="PF07676">
    <property type="entry name" value="PD40"/>
    <property type="match status" value="2"/>
</dbReference>
<dbReference type="AlphaFoldDB" id="A0AB39KN36"/>
<dbReference type="GO" id="GO:0004252">
    <property type="term" value="F:serine-type endopeptidase activity"/>
    <property type="evidence" value="ECO:0007669"/>
    <property type="project" value="TreeGrafter"/>
</dbReference>
<reference evidence="4" key="1">
    <citation type="submission" date="2024-06" db="EMBL/GenBank/DDBJ databases">
        <title>Caulobacter inopinatus, sp. nov.</title>
        <authorList>
            <person name="Donachie S.P."/>
        </authorList>
    </citation>
    <scope>NUCLEOTIDE SEQUENCE</scope>
    <source>
        <strain evidence="4">73W</strain>
    </source>
</reference>
<dbReference type="InterPro" id="IPR011042">
    <property type="entry name" value="6-blade_b-propeller_TolB-like"/>
</dbReference>
<keyword evidence="2" id="KW-0720">Serine protease</keyword>
<dbReference type="InterPro" id="IPR001375">
    <property type="entry name" value="Peptidase_S9_cat"/>
</dbReference>
<dbReference type="InterPro" id="IPR029058">
    <property type="entry name" value="AB_hydrolase_fold"/>
</dbReference>
<dbReference type="SUPFAM" id="SSF82171">
    <property type="entry name" value="DPP6 N-terminal domain-like"/>
    <property type="match status" value="1"/>
</dbReference>
<dbReference type="PANTHER" id="PTHR42776">
    <property type="entry name" value="SERINE PEPTIDASE S9 FAMILY MEMBER"/>
    <property type="match status" value="1"/>
</dbReference>
<proteinExistence type="predicted"/>
<dbReference type="RefSeq" id="WP_369057932.1">
    <property type="nucleotide sequence ID" value="NZ_CP158375.1"/>
</dbReference>
<keyword evidence="1" id="KW-0378">Hydrolase</keyword>
<feature type="domain" description="Peptidase S9 prolyl oligopeptidase catalytic" evidence="3">
    <location>
        <begin position="368"/>
        <end position="575"/>
    </location>
</feature>
<evidence type="ECO:0000259" key="3">
    <source>
        <dbReference type="Pfam" id="PF00326"/>
    </source>
</evidence>
<dbReference type="Gene3D" id="3.40.50.1820">
    <property type="entry name" value="alpha/beta hydrolase"/>
    <property type="match status" value="1"/>
</dbReference>
<dbReference type="InterPro" id="IPR011659">
    <property type="entry name" value="WD40"/>
</dbReference>
<dbReference type="SUPFAM" id="SSF53474">
    <property type="entry name" value="alpha/beta-Hydrolases"/>
    <property type="match status" value="1"/>
</dbReference>
<dbReference type="Gene3D" id="2.120.10.30">
    <property type="entry name" value="TolB, C-terminal domain"/>
    <property type="match status" value="1"/>
</dbReference>
<gene>
    <name evidence="4" type="ORF">ABOZ73_09575</name>
</gene>
<dbReference type="PANTHER" id="PTHR42776:SF27">
    <property type="entry name" value="DIPEPTIDYL PEPTIDASE FAMILY MEMBER 6"/>
    <property type="match status" value="1"/>
</dbReference>
<sequence>MLITTRFGQTNQVHTVAAPGAARNQITFYDEPVAGVGALPAGKGLLLSKDTGGDEWFQLLVRQADGKTTTITEAGTRNQSPAVSKDGSVLVWSRSAKGDADADIIMLDPSAPDGRRTILEGTGAMSPIDVSADGKTVLLGRYLSINDSPRWLLDVAGGKLTPLGAAETPIAYQGGKFTPDGKRVLILSDEGSDFARLIEIDLATGKKTNLSGEQPWDVEEFALSSDGRILAYVVNEDGYSKLVVRDFVTRRALPQAQLPAGVLSNLTFNKDGSKLGFSLSTPTSSSDAWSWDVLEGKLERWTNSELGGLDPASLVEPTLVRFKSFDGRSIPALVYRPRNARGPTPVVIDIHGGPEGQSRPVYNSINQHIQQMVGEMGITVIVPNVRGSTGYGKTYLNLDNAEKREDLVKDIGALLDWIATQPDLDAKRAVVYGQSYGGYMSLAVMTHYSDRLAGGVERYGISNFTSFLKNTETYRRDLRRAEYGDERDPKMQKVFERISPMNNVGKITKPMLIMQGANDPRVPQSESDQVVAELRKNGVETWYVLFKDEGHGFFKRVNSDRRREAETLFLQKVLGLKPAG</sequence>
<evidence type="ECO:0000313" key="4">
    <source>
        <dbReference type="EMBL" id="XDO95079.1"/>
    </source>
</evidence>
<evidence type="ECO:0000256" key="1">
    <source>
        <dbReference type="ARBA" id="ARBA00022801"/>
    </source>
</evidence>
<dbReference type="Pfam" id="PF00326">
    <property type="entry name" value="Peptidase_S9"/>
    <property type="match status" value="1"/>
</dbReference>
<dbReference type="GO" id="GO:0006508">
    <property type="term" value="P:proteolysis"/>
    <property type="evidence" value="ECO:0007669"/>
    <property type="project" value="InterPro"/>
</dbReference>
<evidence type="ECO:0000256" key="2">
    <source>
        <dbReference type="ARBA" id="ARBA00022825"/>
    </source>
</evidence>
<accession>A0AB39KN36</accession>
<organism evidence="4">
    <name type="scientific">Caulobacter sp. 73W</name>
    <dbReference type="NCBI Taxonomy" id="3161137"/>
    <lineage>
        <taxon>Bacteria</taxon>
        <taxon>Pseudomonadati</taxon>
        <taxon>Pseudomonadota</taxon>
        <taxon>Alphaproteobacteria</taxon>
        <taxon>Caulobacterales</taxon>
        <taxon>Caulobacteraceae</taxon>
        <taxon>Caulobacter</taxon>
    </lineage>
</organism>
<protein>
    <submittedName>
        <fullName evidence="4">Prolyl oligopeptidase family serine peptidase</fullName>
    </submittedName>
</protein>
<dbReference type="EMBL" id="CP158375">
    <property type="protein sequence ID" value="XDO95079.1"/>
    <property type="molecule type" value="Genomic_DNA"/>
</dbReference>
<name>A0AB39KN36_9CAUL</name>
<keyword evidence="2" id="KW-0645">Protease</keyword>